<proteinExistence type="predicted"/>
<name>A0A6H1ZM95_9ZZZZ</name>
<gene>
    <name evidence="1" type="ORF">TM448A01027_0003</name>
</gene>
<dbReference type="AlphaFoldDB" id="A0A6H1ZM95"/>
<protein>
    <submittedName>
        <fullName evidence="1">Uncharacterized protein</fullName>
    </submittedName>
</protein>
<evidence type="ECO:0000313" key="1">
    <source>
        <dbReference type="EMBL" id="QJA48551.1"/>
    </source>
</evidence>
<organism evidence="1">
    <name type="scientific">viral metagenome</name>
    <dbReference type="NCBI Taxonomy" id="1070528"/>
    <lineage>
        <taxon>unclassified sequences</taxon>
        <taxon>metagenomes</taxon>
        <taxon>organismal metagenomes</taxon>
    </lineage>
</organism>
<sequence length="106" mass="12205">MQTSINLLRTDENIVINKKLAHKIGIDAAVLYSELLGRYESFRQRGTLRSDEYFYNTITDIQEAITLTAYQQRKAIKTLETCGLILSKVCGLPAKRYFKILTDERT</sequence>
<reference evidence="1" key="1">
    <citation type="submission" date="2020-03" db="EMBL/GenBank/DDBJ databases">
        <title>The deep terrestrial virosphere.</title>
        <authorList>
            <person name="Holmfeldt K."/>
            <person name="Nilsson E."/>
            <person name="Simone D."/>
            <person name="Lopez-Fernandez M."/>
            <person name="Wu X."/>
            <person name="de Brujin I."/>
            <person name="Lundin D."/>
            <person name="Andersson A."/>
            <person name="Bertilsson S."/>
            <person name="Dopson M."/>
        </authorList>
    </citation>
    <scope>NUCLEOTIDE SEQUENCE</scope>
    <source>
        <strain evidence="1">TM448A01027</strain>
    </source>
</reference>
<dbReference type="EMBL" id="MT144090">
    <property type="protein sequence ID" value="QJA48551.1"/>
    <property type="molecule type" value="Genomic_DNA"/>
</dbReference>
<accession>A0A6H1ZM95</accession>